<dbReference type="RefSeq" id="WP_189331027.1">
    <property type="nucleotide sequence ID" value="NZ_AP023356.1"/>
</dbReference>
<accession>A0ABM7LLM1</accession>
<keyword evidence="2" id="KW-1185">Reference proteome</keyword>
<name>A0ABM7LLM1_9ACTN</name>
<dbReference type="Proteomes" id="UP000676967">
    <property type="component" value="Chromosome"/>
</dbReference>
<evidence type="ECO:0000313" key="1">
    <source>
        <dbReference type="EMBL" id="BCJ40201.1"/>
    </source>
</evidence>
<reference evidence="1 2" key="1">
    <citation type="submission" date="2020-08" db="EMBL/GenBank/DDBJ databases">
        <title>Whole genome shotgun sequence of Actinoplanes ianthinogenes NBRC 13996.</title>
        <authorList>
            <person name="Komaki H."/>
            <person name="Tamura T."/>
        </authorList>
    </citation>
    <scope>NUCLEOTIDE SEQUENCE [LARGE SCALE GENOMIC DNA]</scope>
    <source>
        <strain evidence="1 2">NBRC 13996</strain>
    </source>
</reference>
<sequence>MTPTPGTLRLLATLGAVPELQPRAGNAFPPSVTWEDGPCGRSAARALVTGGFTVGEHFWGGALVDVPDLEPCVFQRVLRPVTAAILYLHGPEPDSAGGDADLAARVFATDLPGVGLQPHGLENELAVHLLLGEVGDGCDFGGDGLFAAMGAAIRRTFGDRRGLFEIARHAVI</sequence>
<evidence type="ECO:0000313" key="2">
    <source>
        <dbReference type="Proteomes" id="UP000676967"/>
    </source>
</evidence>
<protein>
    <submittedName>
        <fullName evidence="1">Uncharacterized protein</fullName>
    </submittedName>
</protein>
<organism evidence="1 2">
    <name type="scientific">Actinoplanes ianthinogenes</name>
    <dbReference type="NCBI Taxonomy" id="122358"/>
    <lineage>
        <taxon>Bacteria</taxon>
        <taxon>Bacillati</taxon>
        <taxon>Actinomycetota</taxon>
        <taxon>Actinomycetes</taxon>
        <taxon>Micromonosporales</taxon>
        <taxon>Micromonosporaceae</taxon>
        <taxon>Actinoplanes</taxon>
    </lineage>
</organism>
<proteinExistence type="predicted"/>
<gene>
    <name evidence="1" type="ORF">Aiant_08580</name>
</gene>
<dbReference type="EMBL" id="AP023356">
    <property type="protein sequence ID" value="BCJ40201.1"/>
    <property type="molecule type" value="Genomic_DNA"/>
</dbReference>